<dbReference type="InterPro" id="IPR008969">
    <property type="entry name" value="CarboxyPept-like_regulatory"/>
</dbReference>
<evidence type="ECO:0000313" key="18">
    <source>
        <dbReference type="Proteomes" id="UP000020773"/>
    </source>
</evidence>
<evidence type="ECO:0000256" key="10">
    <source>
        <dbReference type="PROSITE-ProRule" id="PRU01360"/>
    </source>
</evidence>
<keyword evidence="5 12" id="KW-0732">Signal</keyword>
<dbReference type="InterPro" id="IPR012910">
    <property type="entry name" value="Plug_dom"/>
</dbReference>
<dbReference type="EMBL" id="JGDB01000291">
    <property type="protein sequence ID" value="EXY88165.1"/>
    <property type="molecule type" value="Genomic_DNA"/>
</dbReference>
<accession>A0A015TV53</accession>
<feature type="chain" id="PRO_5007367162" evidence="12">
    <location>
        <begin position="26"/>
        <end position="805"/>
    </location>
</feature>
<dbReference type="EMBL" id="JGDB01000001">
    <property type="protein sequence ID" value="EXY93221.1"/>
    <property type="molecule type" value="Genomic_DNA"/>
</dbReference>
<dbReference type="GO" id="GO:0009279">
    <property type="term" value="C:cell outer membrane"/>
    <property type="evidence" value="ECO:0007669"/>
    <property type="project" value="UniProtKB-SubCell"/>
</dbReference>
<comment type="similarity">
    <text evidence="10 11">Belongs to the TonB-dependent receptor family.</text>
</comment>
<dbReference type="EMBL" id="JGDB01000290">
    <property type="protein sequence ID" value="EXY88284.1"/>
    <property type="molecule type" value="Genomic_DNA"/>
</dbReference>
<protein>
    <submittedName>
        <fullName evidence="16">TonB-dependent Receptor Plug domain protein</fullName>
    </submittedName>
</protein>
<evidence type="ECO:0000259" key="14">
    <source>
        <dbReference type="Pfam" id="PF07715"/>
    </source>
</evidence>
<gene>
    <name evidence="17" type="ORF">M125_0020</name>
    <name evidence="16" type="ORF">M125_5101</name>
    <name evidence="15" type="ORF">M125_5168</name>
</gene>
<keyword evidence="7 10" id="KW-0472">Membrane</keyword>
<keyword evidence="4 10" id="KW-0812">Transmembrane</keyword>
<evidence type="ECO:0000256" key="5">
    <source>
        <dbReference type="ARBA" id="ARBA00022729"/>
    </source>
</evidence>
<sequence>MNHKVLYRVALFCLFSMLSAVLMHAGEQQQQSKGIVTGRIVDQQKQPYYPVAVAIEGVYIGGYTNENGVYHINDVPTGSQTIVVSGIGVKTKKVPIHVTAGKVNRIPDIEIDTQAEELEEVQVIGKSEARRQQEQAYAISVLDIKKAYNSAAPLNKLLNNVSSVRIREEGGMGSNYNFSLNGFSGNQVKFFLDGIPMDNFGSSFNLANISANMAERVEVYKGVLPVNLGADALGGAVNIVSRRDANYLDATYSFGSFNTHKVSVNGAYTHLKTGFTVRANAFYNYSDNDYKVFVPIIDLATNKKIDERWVKRFNDAYRSGGIRLETGITNKPYADYLLAGIILSKNDKDVQTGATMDAVYGGVKMKSESVIPSIRYKKDDLFLDGLSLSLYGTYNSVNTFNVDTIARRYNWLGESVPSTSAGEGYYTDSKIKNREWLGNGNISYVIDGHQSLILNHVVSAMRRTMNDKVRPDDENNNVPQQLTKNITGLGWQIRYDRWNANVFGKMYKLYSSTYKRLDEYTENARWEKVRDHKTNFGYGAAATYYILPSLQAKFSYEHAYRLPESIEMFGDGLIQQRNPDLKPESSRNLNLGLSFIQTFGAHQLSADGNFIYRYTTDFILKGVSLTSNPTTGYENLGKVLTKGVEAAVRYNYKDLFHTGAGFTYQDITDRQRYEKTKDSFVGEGITENITYKERLPNIPYLFANADAGVRFHDLIWRNSVLTFDYNLNYIHSYYLSFPGLGAKSSKKVIPEQFSHDLALGYSMDNGKYSVVVECTNLTNQKLYDNYRLQKPGRAFNVKLRYFFSK</sequence>
<dbReference type="InterPro" id="IPR039426">
    <property type="entry name" value="TonB-dep_rcpt-like"/>
</dbReference>
<dbReference type="InterPro" id="IPR037066">
    <property type="entry name" value="Plug_dom_sf"/>
</dbReference>
<evidence type="ECO:0000256" key="9">
    <source>
        <dbReference type="ARBA" id="ARBA00023237"/>
    </source>
</evidence>
<dbReference type="Pfam" id="PF00593">
    <property type="entry name" value="TonB_dep_Rec_b-barrel"/>
    <property type="match status" value="1"/>
</dbReference>
<feature type="domain" description="TonB-dependent receptor-like beta-barrel" evidence="13">
    <location>
        <begin position="369"/>
        <end position="777"/>
    </location>
</feature>
<evidence type="ECO:0000313" key="17">
    <source>
        <dbReference type="EMBL" id="EXY93221.1"/>
    </source>
</evidence>
<organism evidence="16 18">
    <name type="scientific">Bacteroides fragilis str. 3998T(B)3</name>
    <dbReference type="NCBI Taxonomy" id="1339316"/>
    <lineage>
        <taxon>Bacteria</taxon>
        <taxon>Pseudomonadati</taxon>
        <taxon>Bacteroidota</taxon>
        <taxon>Bacteroidia</taxon>
        <taxon>Bacteroidales</taxon>
        <taxon>Bacteroidaceae</taxon>
        <taxon>Bacteroides</taxon>
    </lineage>
</organism>
<dbReference type="GO" id="GO:0015344">
    <property type="term" value="F:siderophore uptake transmembrane transporter activity"/>
    <property type="evidence" value="ECO:0007669"/>
    <property type="project" value="TreeGrafter"/>
</dbReference>
<dbReference type="Pfam" id="PF07715">
    <property type="entry name" value="Plug"/>
    <property type="match status" value="1"/>
</dbReference>
<keyword evidence="3 10" id="KW-1134">Transmembrane beta strand</keyword>
<keyword evidence="9 10" id="KW-0998">Cell outer membrane</keyword>
<dbReference type="InterPro" id="IPR000531">
    <property type="entry name" value="Beta-barrel_TonB"/>
</dbReference>
<dbReference type="Gene3D" id="2.40.170.20">
    <property type="entry name" value="TonB-dependent receptor, beta-barrel domain"/>
    <property type="match status" value="1"/>
</dbReference>
<keyword evidence="2 10" id="KW-0813">Transport</keyword>
<dbReference type="Pfam" id="PF13715">
    <property type="entry name" value="CarbopepD_reg_2"/>
    <property type="match status" value="1"/>
</dbReference>
<dbReference type="Gene3D" id="2.60.40.1120">
    <property type="entry name" value="Carboxypeptidase-like, regulatory domain"/>
    <property type="match status" value="1"/>
</dbReference>
<dbReference type="SUPFAM" id="SSF49464">
    <property type="entry name" value="Carboxypeptidase regulatory domain-like"/>
    <property type="match status" value="1"/>
</dbReference>
<feature type="domain" description="TonB-dependent receptor plug" evidence="14">
    <location>
        <begin position="134"/>
        <end position="236"/>
    </location>
</feature>
<dbReference type="GO" id="GO:0044718">
    <property type="term" value="P:siderophore transmembrane transport"/>
    <property type="evidence" value="ECO:0007669"/>
    <property type="project" value="TreeGrafter"/>
</dbReference>
<comment type="caution">
    <text evidence="16">The sequence shown here is derived from an EMBL/GenBank/DDBJ whole genome shotgun (WGS) entry which is preliminary data.</text>
</comment>
<evidence type="ECO:0000256" key="2">
    <source>
        <dbReference type="ARBA" id="ARBA00022448"/>
    </source>
</evidence>
<evidence type="ECO:0000256" key="8">
    <source>
        <dbReference type="ARBA" id="ARBA00023170"/>
    </source>
</evidence>
<evidence type="ECO:0000256" key="6">
    <source>
        <dbReference type="ARBA" id="ARBA00023077"/>
    </source>
</evidence>
<dbReference type="PANTHER" id="PTHR30069">
    <property type="entry name" value="TONB-DEPENDENT OUTER MEMBRANE RECEPTOR"/>
    <property type="match status" value="1"/>
</dbReference>
<evidence type="ECO:0000256" key="4">
    <source>
        <dbReference type="ARBA" id="ARBA00022692"/>
    </source>
</evidence>
<evidence type="ECO:0000259" key="13">
    <source>
        <dbReference type="Pfam" id="PF00593"/>
    </source>
</evidence>
<name>A0A015TV53_BACFG</name>
<dbReference type="Proteomes" id="UP000020773">
    <property type="component" value="Unassembled WGS sequence"/>
</dbReference>
<evidence type="ECO:0000256" key="3">
    <source>
        <dbReference type="ARBA" id="ARBA00022452"/>
    </source>
</evidence>
<keyword evidence="8 16" id="KW-0675">Receptor</keyword>
<evidence type="ECO:0000256" key="7">
    <source>
        <dbReference type="ARBA" id="ARBA00023136"/>
    </source>
</evidence>
<evidence type="ECO:0000256" key="11">
    <source>
        <dbReference type="RuleBase" id="RU003357"/>
    </source>
</evidence>
<dbReference type="SUPFAM" id="SSF56935">
    <property type="entry name" value="Porins"/>
    <property type="match status" value="1"/>
</dbReference>
<proteinExistence type="inferred from homology"/>
<dbReference type="RefSeq" id="WP_032555745.1">
    <property type="nucleotide sequence ID" value="NZ_JGDB01000001.1"/>
</dbReference>
<reference evidence="16 18" key="1">
    <citation type="submission" date="2014-02" db="EMBL/GenBank/DDBJ databases">
        <authorList>
            <person name="Sears C."/>
            <person name="Carroll K."/>
            <person name="Sack B.R."/>
            <person name="Qadri F."/>
            <person name="Myers L.L."/>
            <person name="Chung G.-T."/>
            <person name="Escheverria P."/>
            <person name="Fraser C.M."/>
            <person name="Sadzewicz L."/>
            <person name="Shefchek K.A."/>
            <person name="Tallon L."/>
            <person name="Das S.P."/>
            <person name="Daugherty S."/>
            <person name="Mongodin E.F."/>
        </authorList>
    </citation>
    <scope>NUCLEOTIDE SEQUENCE [LARGE SCALE GENOMIC DNA]</scope>
    <source>
        <strain evidence="16">3998T</strain>
        <strain evidence="18">3998T(B)3</strain>
    </source>
</reference>
<keyword evidence="6 11" id="KW-0798">TonB box</keyword>
<dbReference type="InterPro" id="IPR036942">
    <property type="entry name" value="Beta-barrel_TonB_sf"/>
</dbReference>
<dbReference type="PATRIC" id="fig|1339316.3.peg.20"/>
<evidence type="ECO:0000256" key="1">
    <source>
        <dbReference type="ARBA" id="ARBA00004571"/>
    </source>
</evidence>
<feature type="signal peptide" evidence="12">
    <location>
        <begin position="1"/>
        <end position="25"/>
    </location>
</feature>
<evidence type="ECO:0000256" key="12">
    <source>
        <dbReference type="SAM" id="SignalP"/>
    </source>
</evidence>
<dbReference type="PANTHER" id="PTHR30069:SF29">
    <property type="entry name" value="HEMOGLOBIN AND HEMOGLOBIN-HAPTOGLOBIN-BINDING PROTEIN 1-RELATED"/>
    <property type="match status" value="1"/>
</dbReference>
<evidence type="ECO:0000313" key="15">
    <source>
        <dbReference type="EMBL" id="EXY88165.1"/>
    </source>
</evidence>
<comment type="subcellular location">
    <subcellularLocation>
        <location evidence="1 10">Cell outer membrane</location>
        <topology evidence="1 10">Multi-pass membrane protein</topology>
    </subcellularLocation>
</comment>
<dbReference type="PROSITE" id="PS52016">
    <property type="entry name" value="TONB_DEPENDENT_REC_3"/>
    <property type="match status" value="1"/>
</dbReference>
<evidence type="ECO:0000313" key="16">
    <source>
        <dbReference type="EMBL" id="EXY88284.1"/>
    </source>
</evidence>
<dbReference type="Gene3D" id="2.170.130.10">
    <property type="entry name" value="TonB-dependent receptor, plug domain"/>
    <property type="match status" value="1"/>
</dbReference>
<dbReference type="AlphaFoldDB" id="A0A015TV53"/>